<dbReference type="InterPro" id="IPR056511">
    <property type="entry name" value="IDM1_C"/>
</dbReference>
<feature type="domain" description="PHD-type" evidence="8">
    <location>
        <begin position="495"/>
        <end position="540"/>
    </location>
</feature>
<comment type="subcellular location">
    <subcellularLocation>
        <location evidence="1">Nucleus</location>
    </subcellularLocation>
</comment>
<dbReference type="Proteomes" id="UP000663760">
    <property type="component" value="Chromosome 1"/>
</dbReference>
<dbReference type="Pfam" id="PF23209">
    <property type="entry name" value="IDM1_C"/>
    <property type="match status" value="1"/>
</dbReference>
<feature type="compositionally biased region" description="Acidic residues" evidence="7">
    <location>
        <begin position="162"/>
        <end position="171"/>
    </location>
</feature>
<evidence type="ECO:0000256" key="5">
    <source>
        <dbReference type="ARBA" id="ARBA00023242"/>
    </source>
</evidence>
<dbReference type="InterPro" id="IPR001965">
    <property type="entry name" value="Znf_PHD"/>
</dbReference>
<name>A0A7I8K021_SPIIN</name>
<sequence length="789" mass="87094">MRAIVLVPHVVPSRLFSLCSFLFFLQDIGLNLRSSSGRGDPMVEADVFLTPATDSTAPCYARKRIHCLGSTEYESAGNSPRKNQIVEGVHGELTKYECRECRFQATDSDAVSVIGHLSSEEGSGSELENPMEDGSTAPRFVALGVNAGDQEDICEKKTNSEDNGDENSDTPESEKTGIRNYSKGKKRPRVLKTAHVSSVKSLLSTGLLEGLPVKYSFSKHKVEIPGLIKDLGYLCGCSSCNHTRQLIRTFHSIYRLQYSCIKYSTLTCSKHFLCCLCISSSSGFHKTMCLVLSALEFEKHSGVTSKNQTNHIFLNNGKSLYRVVKELAKYHLGSLESVIESIIGCTPNWRCYKAWKESFQEGNHEFQDRNLIGKAKKRSDHETFTISQIVSRSKLPESPDLLMMPDSLSCPNVKPNRSTQRSAKKRFKRGTDLHRLIFLENGLPDGAELAYCVRGQIVLKGHKMGNGIACHCCNGEISPSQFEAHAGWASRRQPDNDCAVCGDGGELILCSKCPKAFHIVCLGLDDTPHGEWHCSYCNDEIISGVASSDAKLAVRVGRVIETPTTESGCCYICRDGHFSCVDTFNDETVLICDQCEKEYHVRCLRESGMCDLRALPKDNWFCHSDCMTIYATLQSIIFNGAKIVPETLSNQLNEKPQQNGLTINAGFDVRWQLLSGKTGSSENKFLLSKAFEIFRNGFDPIIERSGRDLLPAMVHGRNMGGHELGGMYCAILTIKSVVVSAGILRVLGKEAAELPLAATSQENQGRMSPIMHRAAFARPKCENIGTSGH</sequence>
<dbReference type="EMBL" id="LR746264">
    <property type="protein sequence ID" value="CAA7389636.1"/>
    <property type="molecule type" value="Genomic_DNA"/>
</dbReference>
<dbReference type="SUPFAM" id="SSF57903">
    <property type="entry name" value="FYVE/PHD zinc finger"/>
    <property type="match status" value="2"/>
</dbReference>
<organism evidence="9 10">
    <name type="scientific">Spirodela intermedia</name>
    <name type="common">Intermediate duckweed</name>
    <dbReference type="NCBI Taxonomy" id="51605"/>
    <lineage>
        <taxon>Eukaryota</taxon>
        <taxon>Viridiplantae</taxon>
        <taxon>Streptophyta</taxon>
        <taxon>Embryophyta</taxon>
        <taxon>Tracheophyta</taxon>
        <taxon>Spermatophyta</taxon>
        <taxon>Magnoliopsida</taxon>
        <taxon>Liliopsida</taxon>
        <taxon>Araceae</taxon>
        <taxon>Lemnoideae</taxon>
        <taxon>Spirodela</taxon>
    </lineage>
</organism>
<dbReference type="PANTHER" id="PTHR47025">
    <property type="entry name" value="AUTOIMMUNE REGULATOR"/>
    <property type="match status" value="1"/>
</dbReference>
<keyword evidence="10" id="KW-1185">Reference proteome</keyword>
<dbReference type="AlphaFoldDB" id="A0A7I8K021"/>
<evidence type="ECO:0000313" key="9">
    <source>
        <dbReference type="EMBL" id="CAA7389636.1"/>
    </source>
</evidence>
<reference evidence="9" key="1">
    <citation type="submission" date="2020-02" db="EMBL/GenBank/DDBJ databases">
        <authorList>
            <person name="Scholz U."/>
            <person name="Mascher M."/>
            <person name="Fiebig A."/>
        </authorList>
    </citation>
    <scope>NUCLEOTIDE SEQUENCE</scope>
</reference>
<feature type="region of interest" description="Disordered" evidence="7">
    <location>
        <begin position="155"/>
        <end position="187"/>
    </location>
</feature>
<evidence type="ECO:0000256" key="7">
    <source>
        <dbReference type="SAM" id="MobiDB-lite"/>
    </source>
</evidence>
<dbReference type="InterPro" id="IPR032308">
    <property type="entry name" value="TDBD"/>
</dbReference>
<dbReference type="GO" id="GO:0003682">
    <property type="term" value="F:chromatin binding"/>
    <property type="evidence" value="ECO:0007669"/>
    <property type="project" value="TreeGrafter"/>
</dbReference>
<dbReference type="SMART" id="SM00249">
    <property type="entry name" value="PHD"/>
    <property type="match status" value="2"/>
</dbReference>
<proteinExistence type="predicted"/>
<dbReference type="Pfam" id="PF16135">
    <property type="entry name" value="TDBD"/>
    <property type="match status" value="2"/>
</dbReference>
<accession>A0A7I8K021</accession>
<evidence type="ECO:0000256" key="2">
    <source>
        <dbReference type="ARBA" id="ARBA00022723"/>
    </source>
</evidence>
<dbReference type="InterPro" id="IPR059153">
    <property type="entry name" value="NSD_PHD-1st"/>
</dbReference>
<dbReference type="Gene3D" id="3.30.40.10">
    <property type="entry name" value="Zinc/RING finger domain, C3HC4 (zinc finger)"/>
    <property type="match status" value="2"/>
</dbReference>
<gene>
    <name evidence="9" type="ORF">SI8410_01001635</name>
</gene>
<dbReference type="PROSITE" id="PS50016">
    <property type="entry name" value="ZF_PHD_2"/>
    <property type="match status" value="1"/>
</dbReference>
<evidence type="ECO:0000256" key="3">
    <source>
        <dbReference type="ARBA" id="ARBA00022771"/>
    </source>
</evidence>
<evidence type="ECO:0000256" key="6">
    <source>
        <dbReference type="PROSITE-ProRule" id="PRU00146"/>
    </source>
</evidence>
<dbReference type="GO" id="GO:0042393">
    <property type="term" value="F:histone binding"/>
    <property type="evidence" value="ECO:0007669"/>
    <property type="project" value="TreeGrafter"/>
</dbReference>
<protein>
    <recommendedName>
        <fullName evidence="8">PHD-type domain-containing protein</fullName>
    </recommendedName>
</protein>
<dbReference type="InterPro" id="IPR013083">
    <property type="entry name" value="Znf_RING/FYVE/PHD"/>
</dbReference>
<evidence type="ECO:0000259" key="8">
    <source>
        <dbReference type="PROSITE" id="PS50016"/>
    </source>
</evidence>
<dbReference type="GO" id="GO:0000977">
    <property type="term" value="F:RNA polymerase II transcription regulatory region sequence-specific DNA binding"/>
    <property type="evidence" value="ECO:0007669"/>
    <property type="project" value="TreeGrafter"/>
</dbReference>
<evidence type="ECO:0000256" key="4">
    <source>
        <dbReference type="ARBA" id="ARBA00022833"/>
    </source>
</evidence>
<dbReference type="PANTHER" id="PTHR47025:SF7">
    <property type="entry name" value="ACYL-COA N-ACYLTRANSFERASE WITH RING_FYVE_PHD-TYPE ZINC FINGER DOMAIN-CONTAINING PROTEIN"/>
    <property type="match status" value="1"/>
</dbReference>
<dbReference type="GO" id="GO:0045944">
    <property type="term" value="P:positive regulation of transcription by RNA polymerase II"/>
    <property type="evidence" value="ECO:0007669"/>
    <property type="project" value="TreeGrafter"/>
</dbReference>
<evidence type="ECO:0000313" key="10">
    <source>
        <dbReference type="Proteomes" id="UP000663760"/>
    </source>
</evidence>
<keyword evidence="5" id="KW-0539">Nucleus</keyword>
<evidence type="ECO:0000256" key="1">
    <source>
        <dbReference type="ARBA" id="ARBA00004123"/>
    </source>
</evidence>
<dbReference type="OrthoDB" id="786098at2759"/>
<dbReference type="InterPro" id="IPR019787">
    <property type="entry name" value="Znf_PHD-finger"/>
</dbReference>
<keyword evidence="3 6" id="KW-0863">Zinc-finger</keyword>
<dbReference type="GO" id="GO:0008270">
    <property type="term" value="F:zinc ion binding"/>
    <property type="evidence" value="ECO:0007669"/>
    <property type="project" value="UniProtKB-KW"/>
</dbReference>
<dbReference type="InterPro" id="IPR011011">
    <property type="entry name" value="Znf_FYVE_PHD"/>
</dbReference>
<keyword evidence="2" id="KW-0479">Metal-binding</keyword>
<keyword evidence="4" id="KW-0862">Zinc</keyword>
<dbReference type="GO" id="GO:0005634">
    <property type="term" value="C:nucleus"/>
    <property type="evidence" value="ECO:0007669"/>
    <property type="project" value="UniProtKB-SubCell"/>
</dbReference>
<dbReference type="Pfam" id="PF23011">
    <property type="entry name" value="PHD-1st_NSD"/>
    <property type="match status" value="1"/>
</dbReference>